<evidence type="ECO:0000313" key="1">
    <source>
        <dbReference type="EMBL" id="ABQ26187.1"/>
    </source>
</evidence>
<proteinExistence type="predicted"/>
<organism evidence="1 2">
    <name type="scientific">Geotalea uraniireducens (strain Rf4)</name>
    <name type="common">Geobacter uraniireducens</name>
    <dbReference type="NCBI Taxonomy" id="351605"/>
    <lineage>
        <taxon>Bacteria</taxon>
        <taxon>Pseudomonadati</taxon>
        <taxon>Thermodesulfobacteriota</taxon>
        <taxon>Desulfuromonadia</taxon>
        <taxon>Geobacterales</taxon>
        <taxon>Geobacteraceae</taxon>
        <taxon>Geotalea</taxon>
    </lineage>
</organism>
<gene>
    <name evidence="1" type="ordered locus">Gura_1997</name>
</gene>
<reference evidence="1 2" key="1">
    <citation type="submission" date="2007-05" db="EMBL/GenBank/DDBJ databases">
        <title>Complete sequence of Geobacter uraniireducens Rf4.</title>
        <authorList>
            <consortium name="US DOE Joint Genome Institute"/>
            <person name="Copeland A."/>
            <person name="Lucas S."/>
            <person name="Lapidus A."/>
            <person name="Barry K."/>
            <person name="Detter J.C."/>
            <person name="Glavina del Rio T."/>
            <person name="Hammon N."/>
            <person name="Israni S."/>
            <person name="Dalin E."/>
            <person name="Tice H."/>
            <person name="Pitluck S."/>
            <person name="Chertkov O."/>
            <person name="Brettin T."/>
            <person name="Bruce D."/>
            <person name="Han C."/>
            <person name="Schmutz J."/>
            <person name="Larimer F."/>
            <person name="Land M."/>
            <person name="Hauser L."/>
            <person name="Kyrpides N."/>
            <person name="Mikhailova N."/>
            <person name="Shelobolina E."/>
            <person name="Aklujkar M."/>
            <person name="Lovley D."/>
            <person name="Richardson P."/>
        </authorList>
    </citation>
    <scope>NUCLEOTIDE SEQUENCE [LARGE SCALE GENOMIC DNA]</scope>
    <source>
        <strain evidence="1 2">Rf4</strain>
    </source>
</reference>
<dbReference type="OrthoDB" id="9792285at2"/>
<name>A5GFI2_GEOUR</name>
<dbReference type="Gene3D" id="2.120.10.30">
    <property type="entry name" value="TolB, C-terminal domain"/>
    <property type="match status" value="2"/>
</dbReference>
<sequence>MRTGPIRHMFIAAALVCLLPVLCCGAETVKLRHITTLYADEKGGELKNPAGVACNETSLLVADSGNGRLLRYALQGDVLKGGAEIKIPQLANPVRVQFGPKGELFVFDAKQRRIARLSSDGAFIGYLDPQGVPAPASYVPTGFKIDTEGRIYLLDIFSERVLILDQAGKYVAQIPFPKGYGFIVDLAVDAKGSILLMDSADATIFTAAKDAAVFTPLVKNLQEYMNFPGYITTDSRGIIYVVDQNGGAIVILGQDGSFLGRQLSMGRKNGLLYYPAQICLTGADSLFVADKDNSRVQLFEMVR</sequence>
<dbReference type="Proteomes" id="UP000006695">
    <property type="component" value="Chromosome"/>
</dbReference>
<keyword evidence="2" id="KW-1185">Reference proteome</keyword>
<dbReference type="STRING" id="351605.Gura_1997"/>
<dbReference type="PANTHER" id="PTHR24104">
    <property type="entry name" value="E3 UBIQUITIN-PROTEIN LIGASE NHLRC1-RELATED"/>
    <property type="match status" value="1"/>
</dbReference>
<dbReference type="CDD" id="cd05819">
    <property type="entry name" value="NHL"/>
    <property type="match status" value="1"/>
</dbReference>
<dbReference type="SUPFAM" id="SSF63829">
    <property type="entry name" value="Calcium-dependent phosphotriesterase"/>
    <property type="match status" value="1"/>
</dbReference>
<dbReference type="GO" id="GO:0008270">
    <property type="term" value="F:zinc ion binding"/>
    <property type="evidence" value="ECO:0007669"/>
    <property type="project" value="UniProtKB-KW"/>
</dbReference>
<dbReference type="PANTHER" id="PTHR24104:SF25">
    <property type="entry name" value="PROTEIN LIN-41"/>
    <property type="match status" value="1"/>
</dbReference>
<dbReference type="InterPro" id="IPR011042">
    <property type="entry name" value="6-blade_b-propeller_TolB-like"/>
</dbReference>
<dbReference type="InterPro" id="IPR050952">
    <property type="entry name" value="TRIM-NHL_E3_ligases"/>
</dbReference>
<dbReference type="RefSeq" id="WP_011938890.1">
    <property type="nucleotide sequence ID" value="NC_009483.1"/>
</dbReference>
<dbReference type="EMBL" id="CP000698">
    <property type="protein sequence ID" value="ABQ26187.1"/>
    <property type="molecule type" value="Genomic_DNA"/>
</dbReference>
<accession>A5GFI2</accession>
<evidence type="ECO:0000313" key="2">
    <source>
        <dbReference type="Proteomes" id="UP000006695"/>
    </source>
</evidence>
<dbReference type="KEGG" id="gur:Gura_1997"/>
<dbReference type="AlphaFoldDB" id="A5GFI2"/>
<dbReference type="HOGENOM" id="CLU_920572_0_0_7"/>
<protein>
    <submittedName>
        <fullName evidence="1">NHL repeat containing protein</fullName>
    </submittedName>
</protein>